<protein>
    <submittedName>
        <fullName evidence="2">Uncharacterized protein</fullName>
    </submittedName>
</protein>
<accession>A0A915J6X9</accession>
<proteinExistence type="predicted"/>
<keyword evidence="1" id="KW-1185">Reference proteome</keyword>
<reference evidence="2" key="1">
    <citation type="submission" date="2022-11" db="UniProtKB">
        <authorList>
            <consortium name="WormBaseParasite"/>
        </authorList>
    </citation>
    <scope>IDENTIFICATION</scope>
</reference>
<evidence type="ECO:0000313" key="2">
    <source>
        <dbReference type="WBParaSite" id="nRc.2.0.1.t21493-RA"/>
    </source>
</evidence>
<evidence type="ECO:0000313" key="1">
    <source>
        <dbReference type="Proteomes" id="UP000887565"/>
    </source>
</evidence>
<dbReference type="WBParaSite" id="nRc.2.0.1.t21493-RA">
    <property type="protein sequence ID" value="nRc.2.0.1.t21493-RA"/>
    <property type="gene ID" value="nRc.2.0.1.g21493"/>
</dbReference>
<dbReference type="AlphaFoldDB" id="A0A915J6X9"/>
<organism evidence="1 2">
    <name type="scientific">Romanomermis culicivorax</name>
    <name type="common">Nematode worm</name>
    <dbReference type="NCBI Taxonomy" id="13658"/>
    <lineage>
        <taxon>Eukaryota</taxon>
        <taxon>Metazoa</taxon>
        <taxon>Ecdysozoa</taxon>
        <taxon>Nematoda</taxon>
        <taxon>Enoplea</taxon>
        <taxon>Dorylaimia</taxon>
        <taxon>Mermithida</taxon>
        <taxon>Mermithoidea</taxon>
        <taxon>Mermithidae</taxon>
        <taxon>Romanomermis</taxon>
    </lineage>
</organism>
<sequence length="141" mass="16708">MNNEPNSFFVEQVPMPNFKIELADSRAHDPSVWAKPRAKIEELQINEQADYWLLKYVDKIMKKLFYEILYLISIIEIEDLQCDFENQILIFNSISETFNNLDRRFVGGRNHLDQTKKNSCWELLPKPERIFTQLIVAGRTV</sequence>
<name>A0A915J6X9_ROMCU</name>
<dbReference type="Proteomes" id="UP000887565">
    <property type="component" value="Unplaced"/>
</dbReference>